<accession>A0A316ABK1</accession>
<dbReference type="SUPFAM" id="SSF48371">
    <property type="entry name" value="ARM repeat"/>
    <property type="match status" value="1"/>
</dbReference>
<evidence type="ECO:0000313" key="1">
    <source>
        <dbReference type="EMBL" id="PWJ47197.1"/>
    </source>
</evidence>
<keyword evidence="2" id="KW-1185">Reference proteome</keyword>
<dbReference type="InterPro" id="IPR011989">
    <property type="entry name" value="ARM-like"/>
</dbReference>
<reference evidence="1 2" key="1">
    <citation type="submission" date="2018-03" db="EMBL/GenBank/DDBJ databases">
        <title>Genomic Encyclopedia of Archaeal and Bacterial Type Strains, Phase II (KMG-II): from individual species to whole genera.</title>
        <authorList>
            <person name="Goeker M."/>
        </authorList>
    </citation>
    <scope>NUCLEOTIDE SEQUENCE [LARGE SCALE GENOMIC DNA]</scope>
    <source>
        <strain evidence="1 2">DSM 44889</strain>
    </source>
</reference>
<dbReference type="EMBL" id="QGDQ01000040">
    <property type="protein sequence ID" value="PWJ47197.1"/>
    <property type="molecule type" value="Genomic_DNA"/>
</dbReference>
<dbReference type="Gene3D" id="1.25.10.10">
    <property type="entry name" value="Leucine-rich Repeat Variant"/>
    <property type="match status" value="1"/>
</dbReference>
<name>A0A316ABK1_9ACTN</name>
<evidence type="ECO:0000313" key="2">
    <source>
        <dbReference type="Proteomes" id="UP000245469"/>
    </source>
</evidence>
<dbReference type="Proteomes" id="UP000245469">
    <property type="component" value="Unassembled WGS sequence"/>
</dbReference>
<sequence>MRAADLTLADVAPGRQLEALLRSLRPTTPGAVDLLVALAAHPHPAVRATLAQRLPLLPHGPTGPAPSLVEALTRLISDDSAAVREAACFAVATAWRDLDAPGLCDALAARVDEFTPEPDLEVRDEALLALAHRGDARALPPVRAALEQAPGAASRLVLEAAGALGASELHELVRAQAEAWLADEEADPADLDVVEAVVRLTDPDGVGDDLLDGAADLSRARAHGRSAGCAVAAWEQLDAVLDVAPRRARQVLERVAERLAGDLAALEHLRRRSALGQLVASLPAAP</sequence>
<gene>
    <name evidence="1" type="ORF">BXY45_14011</name>
</gene>
<dbReference type="InterPro" id="IPR016024">
    <property type="entry name" value="ARM-type_fold"/>
</dbReference>
<dbReference type="RefSeq" id="WP_109776487.1">
    <property type="nucleotide sequence ID" value="NZ_QGDQ01000040.1"/>
</dbReference>
<dbReference type="AlphaFoldDB" id="A0A316ABK1"/>
<dbReference type="OrthoDB" id="278248at2"/>
<protein>
    <recommendedName>
        <fullName evidence="3">HEAT repeat protein</fullName>
    </recommendedName>
</protein>
<evidence type="ECO:0008006" key="3">
    <source>
        <dbReference type="Google" id="ProtNLM"/>
    </source>
</evidence>
<organism evidence="1 2">
    <name type="scientific">Quadrisphaera granulorum</name>
    <dbReference type="NCBI Taxonomy" id="317664"/>
    <lineage>
        <taxon>Bacteria</taxon>
        <taxon>Bacillati</taxon>
        <taxon>Actinomycetota</taxon>
        <taxon>Actinomycetes</taxon>
        <taxon>Kineosporiales</taxon>
        <taxon>Kineosporiaceae</taxon>
        <taxon>Quadrisphaera</taxon>
    </lineage>
</organism>
<proteinExistence type="predicted"/>
<comment type="caution">
    <text evidence="1">The sequence shown here is derived from an EMBL/GenBank/DDBJ whole genome shotgun (WGS) entry which is preliminary data.</text>
</comment>